<dbReference type="KEGG" id="bmic:BMR1_02g01338"/>
<dbReference type="SUPFAM" id="SSF48371">
    <property type="entry name" value="ARM repeat"/>
    <property type="match status" value="1"/>
</dbReference>
<dbReference type="InterPro" id="IPR011989">
    <property type="entry name" value="ARM-like"/>
</dbReference>
<organism evidence="1 2">
    <name type="scientific">Babesia microti (strain RI)</name>
    <dbReference type="NCBI Taxonomy" id="1133968"/>
    <lineage>
        <taxon>Eukaryota</taxon>
        <taxon>Sar</taxon>
        <taxon>Alveolata</taxon>
        <taxon>Apicomplexa</taxon>
        <taxon>Aconoidasida</taxon>
        <taxon>Piroplasmida</taxon>
        <taxon>Babesiidae</taxon>
        <taxon>Babesia</taxon>
    </lineage>
</organism>
<sequence>MTSSHMDYTTFLSEYVEAKNTYERTESLDRLRTAIKNYLPNPNRCIANEIEQFKIMVKDTSLSIQLKILNCLIDYVKYTNLDDDSLVKFYRAMHEELFGNILYQIKAYDTGYQLINSIIEKHTSKKYIVNAILNQFAASLECEINSNGDIDKIIPYCVLLEQIILKYGASTLTPKFISLLSSIDYKDNKFKQYIENTIDELKKYRRKQSDEVNESYQELHSSQQTNYTEKSQISLVESEGDIFSMLKNFQYAISHPSNIDSNYDFDHSISVIISILERSCTDEKLLVLCFDTIEKLAYVKLDQKNQFKLFNYLITSIESTSDNPIKSIIANCLSRVICNYNIQVFREFLKLVHEQKLSEFTIQLVVNSLIEFVPQNMFERNKILFEAIEDFAKLTTRNDLFDHINQLYNTIRELIKMTDKSYDITNTQFSPGSTLAKSLSLSDLGDEPTNPTLSQLQRLSNSQSQKSNTQCKVKNPVGSKFIDRKIETTHKDPTLDITDKFRTKRGSRPLLINVIESSTATNNTGMYPLSSLLELKSKFVCMVSQDLFNCMFDIENKHYERMSLEACKFWANYIQQENKCVRNLIFLQENLFHPILVWFYRTLSYRNSIEISLTAIIFIISGISSISTIRNDRRLVQDELLYIIKMIFYILNKKLVDINTILDGGLTRILNTCISIVDKFPSFFTPFYITLSDVSIDVSLSIMDCFENIIFSENSVIGRNEIQYMLDVKSQIISMTRDYKLVEATNKLYKKLSPLPNNTPNNMDNIDYERIPTHLVTDTMSSNDVFSSIYNKQICQYSDNAHYKPPTKNVFVEINNTFNNIQSNYKSLLDEYEKLSISIQNYSVSTVSNTSMLNGSDNRYSNDTESIMATFNLPTLLADSLQLTKSLEHTLRNIRSSHGVSMYDNLQQALQNICTSLNYHPEKTTNCNVRIDSCISITQSVKMIYNNLIGKKPNLSADSVFCTRPSLQNDSLIPGITGPGTFYGEKRQVDISEFVPILKNLSLNLDALQCIDFRSMQLLMRMYIYLKYRLLTSNNIDTWNFIESNMANWPIETVSLSICCLLRDINQAYCAVSGKKRRKHPLDTFRIEVFKQICDNYINKSKHSFTLSKNIICQLKYSLIVVKYDFTKLDDSDGDVEEIIKIIQYLDSNIAIDIDILSNPAISNPGNIIFPSRSINITTSTLENGCDDKIDALRSYISRLNLCNT</sequence>
<reference evidence="1 2" key="2">
    <citation type="journal article" date="2013" name="PLoS ONE">
        <title>Whole genome mapping and re-organization of the nuclear and mitochondrial genomes of Babesia microti isolates.</title>
        <authorList>
            <person name="Cornillot E."/>
            <person name="Dassouli A."/>
            <person name="Garg A."/>
            <person name="Pachikara N."/>
            <person name="Randazzo S."/>
            <person name="Depoix D."/>
            <person name="Carcy B."/>
            <person name="Delbecq S."/>
            <person name="Frutos R."/>
            <person name="Silva J.C."/>
            <person name="Sutton R."/>
            <person name="Krause P.J."/>
            <person name="Mamoun C.B."/>
        </authorList>
    </citation>
    <scope>NUCLEOTIDE SEQUENCE [LARGE SCALE GENOMIC DNA]</scope>
    <source>
        <strain evidence="1 2">RI</strain>
    </source>
</reference>
<accession>A0A1R4AA95</accession>
<gene>
    <name evidence="1" type="ORF">BMR1_02g01338</name>
</gene>
<dbReference type="GeneID" id="24424055"/>
<evidence type="ECO:0000313" key="1">
    <source>
        <dbReference type="EMBL" id="SJK85897.1"/>
    </source>
</evidence>
<dbReference type="AlphaFoldDB" id="A0A1R4AA95"/>
<keyword evidence="2" id="KW-1185">Reference proteome</keyword>
<reference evidence="1 2" key="1">
    <citation type="journal article" date="2012" name="Nucleic Acids Res.">
        <title>Sequencing of the smallest Apicomplexan genome from the human pathogen Babesia microti.</title>
        <authorList>
            <person name="Cornillot E."/>
            <person name="Hadj-Kaddour K."/>
            <person name="Dassouli A."/>
            <person name="Noel B."/>
            <person name="Ranwez V."/>
            <person name="Vacherie B."/>
            <person name="Augagneur Y."/>
            <person name="Bres V."/>
            <person name="Duclos A."/>
            <person name="Randazzo S."/>
            <person name="Carcy B."/>
            <person name="Debierre-Grockiego F."/>
            <person name="Delbecq S."/>
            <person name="Moubri-Menage K."/>
            <person name="Shams-Eldin H."/>
            <person name="Usmani-Brown S."/>
            <person name="Bringaud F."/>
            <person name="Wincker P."/>
            <person name="Vivares C.P."/>
            <person name="Schwarz R.T."/>
            <person name="Schetters T.P."/>
            <person name="Krause P.J."/>
            <person name="Gorenflot A."/>
            <person name="Berry V."/>
            <person name="Barbe V."/>
            <person name="Ben Mamoun C."/>
        </authorList>
    </citation>
    <scope>NUCLEOTIDE SEQUENCE [LARGE SCALE GENOMIC DNA]</scope>
    <source>
        <strain evidence="1 2">RI</strain>
    </source>
</reference>
<evidence type="ECO:0000313" key="2">
    <source>
        <dbReference type="Proteomes" id="UP000002899"/>
    </source>
</evidence>
<proteinExistence type="predicted"/>
<dbReference type="Gene3D" id="1.25.10.10">
    <property type="entry name" value="Leucine-rich Repeat Variant"/>
    <property type="match status" value="1"/>
</dbReference>
<dbReference type="InterPro" id="IPR016024">
    <property type="entry name" value="ARM-type_fold"/>
</dbReference>
<name>A0A1R4AA95_BABMR</name>
<dbReference type="EMBL" id="FO082872">
    <property type="protein sequence ID" value="SJK85897.1"/>
    <property type="molecule type" value="Genomic_DNA"/>
</dbReference>
<dbReference type="VEuPathDB" id="PiroplasmaDB:BMR1_02g01338"/>
<dbReference type="Proteomes" id="UP000002899">
    <property type="component" value="Chromosome II"/>
</dbReference>
<protein>
    <submittedName>
        <fullName evidence="1">Uncharacterized protein</fullName>
    </submittedName>
</protein>
<dbReference type="RefSeq" id="XP_012648040.2">
    <property type="nucleotide sequence ID" value="XM_012792586.2"/>
</dbReference>
<reference evidence="1 2" key="3">
    <citation type="journal article" date="2016" name="Sci. Rep.">
        <title>Genome-wide diversity and gene expression profiling of Babesia microti isolates identify polymorphic genes that mediate host-pathogen interactions.</title>
        <authorList>
            <person name="Silva J.C."/>
            <person name="Cornillot E."/>
            <person name="McCracken C."/>
            <person name="Usmani-Brown S."/>
            <person name="Dwivedi A."/>
            <person name="Ifeonu O.O."/>
            <person name="Crabtree J."/>
            <person name="Gotia H.T."/>
            <person name="Virji A.Z."/>
            <person name="Reynes C."/>
            <person name="Colinge J."/>
            <person name="Kumar V."/>
            <person name="Lawres L."/>
            <person name="Pazzi J.E."/>
            <person name="Pablo J.V."/>
            <person name="Hung C."/>
            <person name="Brancato J."/>
            <person name="Kumari P."/>
            <person name="Orvis J."/>
            <person name="Tretina K."/>
            <person name="Chibucos M."/>
            <person name="Ott S."/>
            <person name="Sadzewicz L."/>
            <person name="Sengamalay N."/>
            <person name="Shetty A.C."/>
            <person name="Su Q."/>
            <person name="Tallon L."/>
            <person name="Fraser C.M."/>
            <person name="Frutos R."/>
            <person name="Molina D.M."/>
            <person name="Krause P.J."/>
            <person name="Ben Mamoun C."/>
        </authorList>
    </citation>
    <scope>NUCLEOTIDE SEQUENCE [LARGE SCALE GENOMIC DNA]</scope>
    <source>
        <strain evidence="1 2">RI</strain>
    </source>
</reference>